<dbReference type="SUPFAM" id="SSF143503">
    <property type="entry name" value="PUG domain-like"/>
    <property type="match status" value="1"/>
</dbReference>
<feature type="domain" description="PUB" evidence="2">
    <location>
        <begin position="242"/>
        <end position="309"/>
    </location>
</feature>
<dbReference type="AlphaFoldDB" id="K3X842"/>
<evidence type="ECO:0000313" key="3">
    <source>
        <dbReference type="EnsemblProtists" id="PYU1_T013391"/>
    </source>
</evidence>
<dbReference type="HOGENOM" id="CLU_999145_0_0_1"/>
<dbReference type="Gene3D" id="1.20.58.2190">
    <property type="match status" value="1"/>
</dbReference>
<evidence type="ECO:0000313" key="4">
    <source>
        <dbReference type="Proteomes" id="UP000019132"/>
    </source>
</evidence>
<dbReference type="STRING" id="431595.K3X842"/>
<accession>K3X842</accession>
<feature type="compositionally biased region" description="Basic and acidic residues" evidence="1">
    <location>
        <begin position="77"/>
        <end position="86"/>
    </location>
</feature>
<dbReference type="SMART" id="SM00580">
    <property type="entry name" value="PUG"/>
    <property type="match status" value="1"/>
</dbReference>
<organism evidence="3 4">
    <name type="scientific">Globisporangium ultimum (strain ATCC 200006 / CBS 805.95 / DAOM BR144)</name>
    <name type="common">Pythium ultimum</name>
    <dbReference type="NCBI Taxonomy" id="431595"/>
    <lineage>
        <taxon>Eukaryota</taxon>
        <taxon>Sar</taxon>
        <taxon>Stramenopiles</taxon>
        <taxon>Oomycota</taxon>
        <taxon>Peronosporomycetes</taxon>
        <taxon>Pythiales</taxon>
        <taxon>Pythiaceae</taxon>
        <taxon>Globisporangium</taxon>
    </lineage>
</organism>
<dbReference type="EnsemblProtists" id="PYU1_T013391">
    <property type="protein sequence ID" value="PYU1_T013391"/>
    <property type="gene ID" value="PYU1_G013362"/>
</dbReference>
<dbReference type="InterPro" id="IPR036339">
    <property type="entry name" value="PUB-like_dom_sf"/>
</dbReference>
<sequence>MDWLKKKKDEAKQAASQAAAKIQNKRTTAFKGEGNVLGGGSGDAPVPAAAPPPASASRSFKIPTFGKPAAPPPLTEEEQKARREAQLKAVESRTNAWDKRVNNARKVRMQQEAELETKFELPPPPPPTASSSSSSPRPGPAPRVLSAEEMKAFEIQNAQAQVGFNPYAATFSSSTEASTVMNSISSGAAPPAAPSRVAPASSAAAASSFPAIPPAADPSMDLEPNGTGAVYVLLRQDPVRAITAAETIIKMLNNIQNNPTEEKYRKIRLSNASIQSKLVAVNGAAEILEEAGFSKIVIDGEEYLMLIDEAYFVDRVQSAIERTEVALIQLQIDSSSA</sequence>
<dbReference type="Proteomes" id="UP000019132">
    <property type="component" value="Unassembled WGS sequence"/>
</dbReference>
<dbReference type="OMA" id="LESKFQY"/>
<dbReference type="PANTHER" id="PTHR23153">
    <property type="entry name" value="UBX-RELATED"/>
    <property type="match status" value="1"/>
</dbReference>
<dbReference type="EMBL" id="GL376609">
    <property type="status" value="NOT_ANNOTATED_CDS"/>
    <property type="molecule type" value="Genomic_DNA"/>
</dbReference>
<dbReference type="InterPro" id="IPR018997">
    <property type="entry name" value="PUB_domain"/>
</dbReference>
<dbReference type="PANTHER" id="PTHR23153:SF38">
    <property type="entry name" value="UBX DOMAIN-CONTAINING PROTEIN 6"/>
    <property type="match status" value="1"/>
</dbReference>
<feature type="region of interest" description="Disordered" evidence="1">
    <location>
        <begin position="1"/>
        <end position="143"/>
    </location>
</feature>
<reference evidence="4" key="2">
    <citation type="submission" date="2010-04" db="EMBL/GenBank/DDBJ databases">
        <authorList>
            <person name="Buell R."/>
            <person name="Hamilton J."/>
            <person name="Hostetler J."/>
        </authorList>
    </citation>
    <scope>NUCLEOTIDE SEQUENCE [LARGE SCALE GENOMIC DNA]</scope>
    <source>
        <strain evidence="4">DAOM:BR144</strain>
    </source>
</reference>
<name>K3X842_GLOUD</name>
<protein>
    <recommendedName>
        <fullName evidence="2">PUB domain-containing protein</fullName>
    </recommendedName>
</protein>
<dbReference type="VEuPathDB" id="FungiDB:PYU1_G013362"/>
<evidence type="ECO:0000259" key="2">
    <source>
        <dbReference type="Pfam" id="PF09409"/>
    </source>
</evidence>
<dbReference type="GO" id="GO:0005737">
    <property type="term" value="C:cytoplasm"/>
    <property type="evidence" value="ECO:0007669"/>
    <property type="project" value="TreeGrafter"/>
</dbReference>
<dbReference type="eggNOG" id="KOG2699">
    <property type="taxonomic scope" value="Eukaryota"/>
</dbReference>
<reference evidence="4" key="1">
    <citation type="journal article" date="2010" name="Genome Biol.">
        <title>Genome sequence of the necrotrophic plant pathogen Pythium ultimum reveals original pathogenicity mechanisms and effector repertoire.</title>
        <authorList>
            <person name="Levesque C.A."/>
            <person name="Brouwer H."/>
            <person name="Cano L."/>
            <person name="Hamilton J.P."/>
            <person name="Holt C."/>
            <person name="Huitema E."/>
            <person name="Raffaele S."/>
            <person name="Robideau G.P."/>
            <person name="Thines M."/>
            <person name="Win J."/>
            <person name="Zerillo M.M."/>
            <person name="Beakes G.W."/>
            <person name="Boore J.L."/>
            <person name="Busam D."/>
            <person name="Dumas B."/>
            <person name="Ferriera S."/>
            <person name="Fuerstenberg S.I."/>
            <person name="Gachon C.M."/>
            <person name="Gaulin E."/>
            <person name="Govers F."/>
            <person name="Grenville-Briggs L."/>
            <person name="Horner N."/>
            <person name="Hostetler J."/>
            <person name="Jiang R.H."/>
            <person name="Johnson J."/>
            <person name="Krajaejun T."/>
            <person name="Lin H."/>
            <person name="Meijer H.J."/>
            <person name="Moore B."/>
            <person name="Morris P."/>
            <person name="Phuntmart V."/>
            <person name="Puiu D."/>
            <person name="Shetty J."/>
            <person name="Stajich J.E."/>
            <person name="Tripathy S."/>
            <person name="Wawra S."/>
            <person name="van West P."/>
            <person name="Whitty B.R."/>
            <person name="Coutinho P.M."/>
            <person name="Henrissat B."/>
            <person name="Martin F."/>
            <person name="Thomas P.D."/>
            <person name="Tyler B.M."/>
            <person name="De Vries R.P."/>
            <person name="Kamoun S."/>
            <person name="Yandell M."/>
            <person name="Tisserat N."/>
            <person name="Buell C.R."/>
        </authorList>
    </citation>
    <scope>NUCLEOTIDE SEQUENCE</scope>
    <source>
        <strain evidence="4">DAOM:BR144</strain>
    </source>
</reference>
<dbReference type="Pfam" id="PF09409">
    <property type="entry name" value="PUB"/>
    <property type="match status" value="1"/>
</dbReference>
<dbReference type="InParanoid" id="K3X842"/>
<feature type="compositionally biased region" description="Basic and acidic residues" evidence="1">
    <location>
        <begin position="109"/>
        <end position="119"/>
    </location>
</feature>
<proteinExistence type="predicted"/>
<keyword evidence="4" id="KW-1185">Reference proteome</keyword>
<evidence type="ECO:0000256" key="1">
    <source>
        <dbReference type="SAM" id="MobiDB-lite"/>
    </source>
</evidence>
<reference evidence="3" key="3">
    <citation type="submission" date="2015-02" db="UniProtKB">
        <authorList>
            <consortium name="EnsemblProtists"/>
        </authorList>
    </citation>
    <scope>IDENTIFICATION</scope>
    <source>
        <strain evidence="3">DAOM BR144</strain>
    </source>
</reference>
<feature type="compositionally biased region" description="Low complexity" evidence="1">
    <location>
        <begin position="13"/>
        <end position="22"/>
    </location>
</feature>